<evidence type="ECO:0000256" key="2">
    <source>
        <dbReference type="ARBA" id="ARBA00023172"/>
    </source>
</evidence>
<dbReference type="InterPro" id="IPR013762">
    <property type="entry name" value="Integrase-like_cat_sf"/>
</dbReference>
<dbReference type="Gene3D" id="1.10.150.130">
    <property type="match status" value="1"/>
</dbReference>
<dbReference type="SUPFAM" id="SSF56349">
    <property type="entry name" value="DNA breaking-rejoining enzymes"/>
    <property type="match status" value="1"/>
</dbReference>
<keyword evidence="2" id="KW-0233">DNA recombination</keyword>
<dbReference type="InterPro" id="IPR010998">
    <property type="entry name" value="Integrase_recombinase_N"/>
</dbReference>
<dbReference type="Pfam" id="PF00589">
    <property type="entry name" value="Phage_integrase"/>
    <property type="match status" value="1"/>
</dbReference>
<name>A0A1V5ZM58_9BACT</name>
<gene>
    <name evidence="6" type="primary">xerC</name>
    <name evidence="6" type="ORF">BWY04_00944</name>
</gene>
<comment type="caution">
    <text evidence="6">The sequence shown here is derived from an EMBL/GenBank/DDBJ whole genome shotgun (WGS) entry which is preliminary data.</text>
</comment>
<dbReference type="AlphaFoldDB" id="A0A1V5ZM58"/>
<evidence type="ECO:0000256" key="3">
    <source>
        <dbReference type="PROSITE-ProRule" id="PRU01248"/>
    </source>
</evidence>
<reference evidence="6" key="1">
    <citation type="submission" date="2017-02" db="EMBL/GenBank/DDBJ databases">
        <title>Delving into the versatile metabolic prowess of the omnipresent phylum Bacteroidetes.</title>
        <authorList>
            <person name="Nobu M.K."/>
            <person name="Mei R."/>
            <person name="Narihiro T."/>
            <person name="Kuroda K."/>
            <person name="Liu W.-T."/>
        </authorList>
    </citation>
    <scope>NUCLEOTIDE SEQUENCE</scope>
    <source>
        <strain evidence="6">ADurb.Bin160</strain>
    </source>
</reference>
<organism evidence="6">
    <name type="scientific">candidate division CPR1 bacterium ADurb.Bin160</name>
    <dbReference type="NCBI Taxonomy" id="1852826"/>
    <lineage>
        <taxon>Bacteria</taxon>
        <taxon>candidate division CPR1</taxon>
    </lineage>
</organism>
<protein>
    <submittedName>
        <fullName evidence="6">Tyrosine recombinase XerC</fullName>
    </submittedName>
</protein>
<dbReference type="PROSITE" id="PS51898">
    <property type="entry name" value="TYR_RECOMBINASE"/>
    <property type="match status" value="1"/>
</dbReference>
<sequence length="120" mass="14248">MHILDYRMYLNSLDLSKKTINYHIVAIRSFLKFCLKNDIDCMSPEKLELSKIPNREINYLLEEEVEKIMQAPFLLKQNDLKRKRDSAILWMLYGTGLRVSELIQIKRSQINPDNKQFSVV</sequence>
<accession>A0A1V5ZM58</accession>
<dbReference type="InterPro" id="IPR044068">
    <property type="entry name" value="CB"/>
</dbReference>
<dbReference type="PROSITE" id="PS51900">
    <property type="entry name" value="CB"/>
    <property type="match status" value="1"/>
</dbReference>
<proteinExistence type="predicted"/>
<evidence type="ECO:0000313" key="6">
    <source>
        <dbReference type="EMBL" id="OQB41265.1"/>
    </source>
</evidence>
<evidence type="ECO:0000256" key="1">
    <source>
        <dbReference type="ARBA" id="ARBA00023125"/>
    </source>
</evidence>
<evidence type="ECO:0000259" key="4">
    <source>
        <dbReference type="PROSITE" id="PS51898"/>
    </source>
</evidence>
<dbReference type="Proteomes" id="UP000485621">
    <property type="component" value="Unassembled WGS sequence"/>
</dbReference>
<dbReference type="EMBL" id="MWDB01000020">
    <property type="protein sequence ID" value="OQB41265.1"/>
    <property type="molecule type" value="Genomic_DNA"/>
</dbReference>
<dbReference type="GO" id="GO:0003677">
    <property type="term" value="F:DNA binding"/>
    <property type="evidence" value="ECO:0007669"/>
    <property type="project" value="UniProtKB-UniRule"/>
</dbReference>
<dbReference type="InterPro" id="IPR011010">
    <property type="entry name" value="DNA_brk_join_enz"/>
</dbReference>
<dbReference type="GO" id="GO:0015074">
    <property type="term" value="P:DNA integration"/>
    <property type="evidence" value="ECO:0007669"/>
    <property type="project" value="InterPro"/>
</dbReference>
<evidence type="ECO:0000259" key="5">
    <source>
        <dbReference type="PROSITE" id="PS51900"/>
    </source>
</evidence>
<dbReference type="InterPro" id="IPR002104">
    <property type="entry name" value="Integrase_catalytic"/>
</dbReference>
<dbReference type="GO" id="GO:0006310">
    <property type="term" value="P:DNA recombination"/>
    <property type="evidence" value="ECO:0007669"/>
    <property type="project" value="UniProtKB-KW"/>
</dbReference>
<keyword evidence="1 3" id="KW-0238">DNA-binding</keyword>
<feature type="domain" description="Core-binding (CB)" evidence="5">
    <location>
        <begin position="1"/>
        <end position="35"/>
    </location>
</feature>
<dbReference type="Gene3D" id="1.10.443.10">
    <property type="entry name" value="Intergrase catalytic core"/>
    <property type="match status" value="1"/>
</dbReference>
<feature type="domain" description="Tyr recombinase" evidence="4">
    <location>
        <begin position="55"/>
        <end position="120"/>
    </location>
</feature>